<dbReference type="InterPro" id="IPR002372">
    <property type="entry name" value="PQQ_rpt_dom"/>
</dbReference>
<feature type="domain" description="Pyrrolo-quinoline quinone repeat" evidence="1">
    <location>
        <begin position="272"/>
        <end position="377"/>
    </location>
</feature>
<dbReference type="AlphaFoldDB" id="A0A1F5YC70"/>
<evidence type="ECO:0000259" key="1">
    <source>
        <dbReference type="Pfam" id="PF13360"/>
    </source>
</evidence>
<organism evidence="2 3">
    <name type="scientific">Candidatus Glassbacteria bacterium RBG_16_58_8</name>
    <dbReference type="NCBI Taxonomy" id="1817866"/>
    <lineage>
        <taxon>Bacteria</taxon>
        <taxon>Candidatus Glassiibacteriota</taxon>
    </lineage>
</organism>
<evidence type="ECO:0000313" key="3">
    <source>
        <dbReference type="Proteomes" id="UP000179034"/>
    </source>
</evidence>
<dbReference type="Gene3D" id="2.130.10.10">
    <property type="entry name" value="YVTN repeat-like/Quinoprotein amine dehydrogenase"/>
    <property type="match status" value="1"/>
</dbReference>
<reference evidence="2 3" key="1">
    <citation type="journal article" date="2016" name="Nat. Commun.">
        <title>Thousands of microbial genomes shed light on interconnected biogeochemical processes in an aquifer system.</title>
        <authorList>
            <person name="Anantharaman K."/>
            <person name="Brown C.T."/>
            <person name="Hug L.A."/>
            <person name="Sharon I."/>
            <person name="Castelle C.J."/>
            <person name="Probst A.J."/>
            <person name="Thomas B.C."/>
            <person name="Singh A."/>
            <person name="Wilkins M.J."/>
            <person name="Karaoz U."/>
            <person name="Brodie E.L."/>
            <person name="Williams K.H."/>
            <person name="Hubbard S.S."/>
            <person name="Banfield J.F."/>
        </authorList>
    </citation>
    <scope>NUCLEOTIDE SEQUENCE [LARGE SCALE GENOMIC DNA]</scope>
</reference>
<evidence type="ECO:0000313" key="2">
    <source>
        <dbReference type="EMBL" id="OGF97790.1"/>
    </source>
</evidence>
<dbReference type="EMBL" id="MFIW01000052">
    <property type="protein sequence ID" value="OGF97790.1"/>
    <property type="molecule type" value="Genomic_DNA"/>
</dbReference>
<sequence>MIVGIRHVRPVAWIAFLLSIGLTRMGCRSIVLPPSSLLGEWRTEGGGFHRTGSVHPGLSPPLEEVWRARAGRGIRGSPVPVGSAVIIATTDGKVKAFRIPDGKRIWETKIRGGCFSSPIVSEGRLYLATEYPDGTLYCLELDTGDILWERPIGPSRSTPSIEGGIIFSVTNVGEVFAHSTESGELRWKSAIRSLVPQSPVAAGDSVYILCPGDTLKTLSTSDGTVLERIPLPLLWQNRMVKGNSHLAFSSRLGIGFIASSSSGKIGLTSGSMAIYRFALSGGTILATNGVRTAFAADASTGETLWTHDTSGLLEASPCIAGEIGVIVSLAGEIRLLDMATGLPLWSTQIDAPLSPSPAISGEWLFITTDRGELIAFSSSPDRAQKGTE</sequence>
<protein>
    <recommendedName>
        <fullName evidence="1">Pyrrolo-quinoline quinone repeat domain-containing protein</fullName>
    </recommendedName>
</protein>
<dbReference type="PANTHER" id="PTHR34512:SF30">
    <property type="entry name" value="OUTER MEMBRANE PROTEIN ASSEMBLY FACTOR BAMB"/>
    <property type="match status" value="1"/>
</dbReference>
<feature type="domain" description="Pyrrolo-quinoline quinone repeat" evidence="1">
    <location>
        <begin position="133"/>
        <end position="247"/>
    </location>
</feature>
<dbReference type="InterPro" id="IPR015943">
    <property type="entry name" value="WD40/YVTN_repeat-like_dom_sf"/>
</dbReference>
<dbReference type="SMART" id="SM00564">
    <property type="entry name" value="PQQ"/>
    <property type="match status" value="6"/>
</dbReference>
<name>A0A1F5YC70_9BACT</name>
<dbReference type="InterPro" id="IPR018391">
    <property type="entry name" value="PQQ_b-propeller_rpt"/>
</dbReference>
<dbReference type="Proteomes" id="UP000179034">
    <property type="component" value="Unassembled WGS sequence"/>
</dbReference>
<accession>A0A1F5YC70</accession>
<proteinExistence type="predicted"/>
<dbReference type="InterPro" id="IPR011047">
    <property type="entry name" value="Quinoprotein_ADH-like_sf"/>
</dbReference>
<comment type="caution">
    <text evidence="2">The sequence shown here is derived from an EMBL/GenBank/DDBJ whole genome shotgun (WGS) entry which is preliminary data.</text>
</comment>
<dbReference type="Gene3D" id="2.40.128.630">
    <property type="match status" value="1"/>
</dbReference>
<dbReference type="PANTHER" id="PTHR34512">
    <property type="entry name" value="CELL SURFACE PROTEIN"/>
    <property type="match status" value="1"/>
</dbReference>
<dbReference type="Pfam" id="PF13360">
    <property type="entry name" value="PQQ_2"/>
    <property type="match status" value="2"/>
</dbReference>
<dbReference type="SUPFAM" id="SSF50998">
    <property type="entry name" value="Quinoprotein alcohol dehydrogenase-like"/>
    <property type="match status" value="2"/>
</dbReference>
<gene>
    <name evidence="2" type="ORF">A2Z06_00555</name>
</gene>